<dbReference type="SUPFAM" id="SSF56731">
    <property type="entry name" value="DNA primase core"/>
    <property type="match status" value="1"/>
</dbReference>
<dbReference type="PANTHER" id="PTHR30313">
    <property type="entry name" value="DNA PRIMASE"/>
    <property type="match status" value="1"/>
</dbReference>
<proteinExistence type="predicted"/>
<keyword evidence="3" id="KW-1185">Reference proteome</keyword>
<gene>
    <name evidence="2" type="ORF">ACFPOG_07265</name>
</gene>
<dbReference type="CDD" id="cd01029">
    <property type="entry name" value="TOPRIM_primases"/>
    <property type="match status" value="1"/>
</dbReference>
<dbReference type="Gene3D" id="3.40.50.300">
    <property type="entry name" value="P-loop containing nucleotide triphosphate hydrolases"/>
    <property type="match status" value="1"/>
</dbReference>
<dbReference type="InterPro" id="IPR027417">
    <property type="entry name" value="P-loop_NTPase"/>
</dbReference>
<dbReference type="SUPFAM" id="SSF52540">
    <property type="entry name" value="P-loop containing nucleoside triphosphate hydrolases"/>
    <property type="match status" value="1"/>
</dbReference>
<reference evidence="3" key="1">
    <citation type="journal article" date="2019" name="Int. J. Syst. Evol. Microbiol.">
        <title>The Global Catalogue of Microorganisms (GCM) 10K type strain sequencing project: providing services to taxonomists for standard genome sequencing and annotation.</title>
        <authorList>
            <consortium name="The Broad Institute Genomics Platform"/>
            <consortium name="The Broad Institute Genome Sequencing Center for Infectious Disease"/>
            <person name="Wu L."/>
            <person name="Ma J."/>
        </authorList>
    </citation>
    <scope>NUCLEOTIDE SEQUENCE [LARGE SCALE GENOMIC DNA]</scope>
    <source>
        <strain evidence="3">KACC 11904</strain>
    </source>
</reference>
<sequence>MADTERNPLAAASPAVDLEALLSYYQKQLREEAFVYLQKRGIEEETVQLFRIGFEIGKIGFYINQNQLGDYFENRVIIPICNYEGEIVDLVGRAIDHREPKYKPLYGVDQFLFHYQSLHDSEEVVLCSGIFDVLILAQAQMPAVCVPDFAVFKEVHAPLFLDKRVYICMGNDETGRREASRIESLLREHAKETYIVHLPETIRDVNDFFIRVKNPAETFIQLVTETVEATMLTPVAPDMKNSTIFLEEYMKRHRGQAASISTGFAKLDTLLFGGFNHGLYLLAGSGSVGKSMLLKQMADHVAAEQIPVIYVSWDMTSFELWARSIARILGVAPQQVLGGKVEPDQVAEANKAYAPISKMLWTLECTMDTTLEQVAASIERIEMIVGRVPVIFMDHLQRIPVQKAIAQPNGLQPQALVAYTLKMWSREWNCPIIAATALDSGEGNVPEAVQASADVVMSMRSNPAGAGGTGTGTGQEMLIELTKNRNGTLGSFPMHFHDERALFTE</sequence>
<evidence type="ECO:0000313" key="2">
    <source>
        <dbReference type="EMBL" id="MFC5448054.1"/>
    </source>
</evidence>
<dbReference type="Pfam" id="PF08275">
    <property type="entry name" value="DNAG_N"/>
    <property type="match status" value="1"/>
</dbReference>
<dbReference type="Gene3D" id="3.40.1360.10">
    <property type="match status" value="1"/>
</dbReference>
<dbReference type="Proteomes" id="UP001596044">
    <property type="component" value="Unassembled WGS sequence"/>
</dbReference>
<dbReference type="EMBL" id="JBHSMJ010000009">
    <property type="protein sequence ID" value="MFC5448054.1"/>
    <property type="molecule type" value="Genomic_DNA"/>
</dbReference>
<organism evidence="2 3">
    <name type="scientific">Paenibacillus aestuarii</name>
    <dbReference type="NCBI Taxonomy" id="516965"/>
    <lineage>
        <taxon>Bacteria</taxon>
        <taxon>Bacillati</taxon>
        <taxon>Bacillota</taxon>
        <taxon>Bacilli</taxon>
        <taxon>Bacillales</taxon>
        <taxon>Paenibacillaceae</taxon>
        <taxon>Paenibacillus</taxon>
    </lineage>
</organism>
<comment type="caution">
    <text evidence="2">The sequence shown here is derived from an EMBL/GenBank/DDBJ whole genome shotgun (WGS) entry which is preliminary data.</text>
</comment>
<dbReference type="InterPro" id="IPR050219">
    <property type="entry name" value="DnaG_primase"/>
</dbReference>
<evidence type="ECO:0000259" key="1">
    <source>
        <dbReference type="PROSITE" id="PS51199"/>
    </source>
</evidence>
<accession>A0ABW0K4C8</accession>
<dbReference type="PANTHER" id="PTHR30313:SF2">
    <property type="entry name" value="DNA PRIMASE"/>
    <property type="match status" value="1"/>
</dbReference>
<dbReference type="Gene3D" id="3.90.980.10">
    <property type="entry name" value="DNA primase, catalytic core, N-terminal domain"/>
    <property type="match status" value="1"/>
</dbReference>
<dbReference type="InterPro" id="IPR037068">
    <property type="entry name" value="DNA_primase_core_N_sf"/>
</dbReference>
<dbReference type="PROSITE" id="PS51199">
    <property type="entry name" value="SF4_HELICASE"/>
    <property type="match status" value="1"/>
</dbReference>
<protein>
    <submittedName>
        <fullName evidence="2">DnaB-like helicase C-terminal domain-containing protein</fullName>
    </submittedName>
</protein>
<dbReference type="RefSeq" id="WP_270881252.1">
    <property type="nucleotide sequence ID" value="NZ_JAQFVF010000048.1"/>
</dbReference>
<dbReference type="Pfam" id="PF13155">
    <property type="entry name" value="Toprim_2"/>
    <property type="match status" value="1"/>
</dbReference>
<dbReference type="InterPro" id="IPR007694">
    <property type="entry name" value="DNA_helicase_DnaB-like_C"/>
</dbReference>
<evidence type="ECO:0000313" key="3">
    <source>
        <dbReference type="Proteomes" id="UP001596044"/>
    </source>
</evidence>
<dbReference type="InterPro" id="IPR034154">
    <property type="entry name" value="TOPRIM_DnaG/twinkle"/>
</dbReference>
<dbReference type="InterPro" id="IPR013264">
    <property type="entry name" value="DNAG_N"/>
</dbReference>
<name>A0ABW0K4C8_9BACL</name>
<dbReference type="Pfam" id="PF03796">
    <property type="entry name" value="DnaB_C"/>
    <property type="match status" value="1"/>
</dbReference>
<feature type="domain" description="SF4 helicase" evidence="1">
    <location>
        <begin position="253"/>
        <end position="505"/>
    </location>
</feature>